<dbReference type="Pfam" id="PF00005">
    <property type="entry name" value="ABC_tran"/>
    <property type="match status" value="1"/>
</dbReference>
<keyword evidence="1" id="KW-0813">Transport</keyword>
<keyword evidence="2" id="KW-0547">Nucleotide-binding</keyword>
<dbReference type="Proteomes" id="UP001199916">
    <property type="component" value="Unassembled WGS sequence"/>
</dbReference>
<dbReference type="CDD" id="cd03257">
    <property type="entry name" value="ABC_NikE_OppD_transporters"/>
    <property type="match status" value="1"/>
</dbReference>
<keyword evidence="3 5" id="KW-0067">ATP-binding</keyword>
<evidence type="ECO:0000256" key="1">
    <source>
        <dbReference type="ARBA" id="ARBA00022448"/>
    </source>
</evidence>
<name>A0ABS8YDI0_9BACL</name>
<dbReference type="InterPro" id="IPR003593">
    <property type="entry name" value="AAA+_ATPase"/>
</dbReference>
<evidence type="ECO:0000313" key="6">
    <source>
        <dbReference type="Proteomes" id="UP001199916"/>
    </source>
</evidence>
<dbReference type="PROSITE" id="PS50893">
    <property type="entry name" value="ABC_TRANSPORTER_2"/>
    <property type="match status" value="1"/>
</dbReference>
<protein>
    <submittedName>
        <fullName evidence="5">ATP-binding cassette domain-containing protein</fullName>
    </submittedName>
</protein>
<reference evidence="5 6" key="1">
    <citation type="submission" date="2021-11" db="EMBL/GenBank/DDBJ databases">
        <title>Draft genome sequence of Paenibacillus profundus YoMME, a new Gram-positive bacteria with exoelectrogenic properties.</title>
        <authorList>
            <person name="Hubenova Y."/>
            <person name="Hubenova E."/>
            <person name="Manasiev Y."/>
            <person name="Peykov S."/>
            <person name="Mitov M."/>
        </authorList>
    </citation>
    <scope>NUCLEOTIDE SEQUENCE [LARGE SCALE GENOMIC DNA]</scope>
    <source>
        <strain evidence="5 6">YoMME</strain>
    </source>
</reference>
<evidence type="ECO:0000256" key="2">
    <source>
        <dbReference type="ARBA" id="ARBA00022741"/>
    </source>
</evidence>
<dbReference type="PROSITE" id="PS00211">
    <property type="entry name" value="ABC_TRANSPORTER_1"/>
    <property type="match status" value="1"/>
</dbReference>
<dbReference type="SUPFAM" id="SSF52540">
    <property type="entry name" value="P-loop containing nucleoside triphosphate hydrolases"/>
    <property type="match status" value="1"/>
</dbReference>
<dbReference type="InterPro" id="IPR027417">
    <property type="entry name" value="P-loop_NTPase"/>
</dbReference>
<organism evidence="5 6">
    <name type="scientific">Paenibacillus profundus</name>
    <dbReference type="NCBI Taxonomy" id="1173085"/>
    <lineage>
        <taxon>Bacteria</taxon>
        <taxon>Bacillati</taxon>
        <taxon>Bacillota</taxon>
        <taxon>Bacilli</taxon>
        <taxon>Bacillales</taxon>
        <taxon>Paenibacillaceae</taxon>
        <taxon>Paenibacillus</taxon>
    </lineage>
</organism>
<dbReference type="GO" id="GO:0005524">
    <property type="term" value="F:ATP binding"/>
    <property type="evidence" value="ECO:0007669"/>
    <property type="project" value="UniProtKB-KW"/>
</dbReference>
<comment type="caution">
    <text evidence="5">The sequence shown here is derived from an EMBL/GenBank/DDBJ whole genome shotgun (WGS) entry which is preliminary data.</text>
</comment>
<accession>A0ABS8YDI0</accession>
<sequence length="250" mass="28352">MLELKHISKRFGQSKQFAVQDVSFSIPEHEVFALVGESGSGKSTLAEFIVGLQQPTEGSIFWRGAPIQLQAHLQRHEQSRQVQIVFQNPDRSLNPYWKIKDIIAEPLILNKWTKLASQRKVEELLERVRLPHELLERLPTECSGGQKQRIAIARALALEPELLIADEITSALDPITERDILSLLSELKRDHNMSFLFITHRLETIRGFADAIAVMKNGMLLEMGATEDVLQHPANAYTKSLIEACYDDYA</sequence>
<dbReference type="SMART" id="SM00382">
    <property type="entry name" value="AAA"/>
    <property type="match status" value="1"/>
</dbReference>
<dbReference type="InterPro" id="IPR003439">
    <property type="entry name" value="ABC_transporter-like_ATP-bd"/>
</dbReference>
<keyword evidence="6" id="KW-1185">Reference proteome</keyword>
<dbReference type="PANTHER" id="PTHR43776:SF8">
    <property type="entry name" value="ABC TRANSPORTER, ATP-BINDING PROTEIN"/>
    <property type="match status" value="1"/>
</dbReference>
<dbReference type="InterPro" id="IPR017871">
    <property type="entry name" value="ABC_transporter-like_CS"/>
</dbReference>
<dbReference type="PANTHER" id="PTHR43776">
    <property type="entry name" value="TRANSPORT ATP-BINDING PROTEIN"/>
    <property type="match status" value="1"/>
</dbReference>
<proteinExistence type="predicted"/>
<evidence type="ECO:0000256" key="3">
    <source>
        <dbReference type="ARBA" id="ARBA00022840"/>
    </source>
</evidence>
<gene>
    <name evidence="5" type="ORF">LQV63_06460</name>
</gene>
<dbReference type="RefSeq" id="WP_233696079.1">
    <property type="nucleotide sequence ID" value="NZ_JAJNBZ010000003.1"/>
</dbReference>
<dbReference type="Gene3D" id="3.40.50.300">
    <property type="entry name" value="P-loop containing nucleotide triphosphate hydrolases"/>
    <property type="match status" value="1"/>
</dbReference>
<dbReference type="EMBL" id="JAJNBZ010000003">
    <property type="protein sequence ID" value="MCE5168949.1"/>
    <property type="molecule type" value="Genomic_DNA"/>
</dbReference>
<dbReference type="InterPro" id="IPR050319">
    <property type="entry name" value="ABC_transp_ATP-bind"/>
</dbReference>
<feature type="domain" description="ABC transporter" evidence="4">
    <location>
        <begin position="2"/>
        <end position="242"/>
    </location>
</feature>
<evidence type="ECO:0000313" key="5">
    <source>
        <dbReference type="EMBL" id="MCE5168949.1"/>
    </source>
</evidence>
<evidence type="ECO:0000259" key="4">
    <source>
        <dbReference type="PROSITE" id="PS50893"/>
    </source>
</evidence>